<evidence type="ECO:0008006" key="3">
    <source>
        <dbReference type="Google" id="ProtNLM"/>
    </source>
</evidence>
<reference evidence="1 2" key="1">
    <citation type="submission" date="2024-07" db="EMBL/GenBank/DDBJ databases">
        <title>Chromosome-level genome assembly of the water stick insect Ranatra chinensis (Heteroptera: Nepidae).</title>
        <authorList>
            <person name="Liu X."/>
        </authorList>
    </citation>
    <scope>NUCLEOTIDE SEQUENCE [LARGE SCALE GENOMIC DNA]</scope>
    <source>
        <strain evidence="1">Cailab_2021Rc</strain>
        <tissue evidence="1">Muscle</tissue>
    </source>
</reference>
<dbReference type="AlphaFoldDB" id="A0ABD0XU62"/>
<dbReference type="Proteomes" id="UP001558652">
    <property type="component" value="Unassembled WGS sequence"/>
</dbReference>
<gene>
    <name evidence="1" type="ORF">AAG570_007582</name>
</gene>
<evidence type="ECO:0000313" key="1">
    <source>
        <dbReference type="EMBL" id="KAL1114758.1"/>
    </source>
</evidence>
<organism evidence="1 2">
    <name type="scientific">Ranatra chinensis</name>
    <dbReference type="NCBI Taxonomy" id="642074"/>
    <lineage>
        <taxon>Eukaryota</taxon>
        <taxon>Metazoa</taxon>
        <taxon>Ecdysozoa</taxon>
        <taxon>Arthropoda</taxon>
        <taxon>Hexapoda</taxon>
        <taxon>Insecta</taxon>
        <taxon>Pterygota</taxon>
        <taxon>Neoptera</taxon>
        <taxon>Paraneoptera</taxon>
        <taxon>Hemiptera</taxon>
        <taxon>Heteroptera</taxon>
        <taxon>Panheteroptera</taxon>
        <taxon>Nepomorpha</taxon>
        <taxon>Nepidae</taxon>
        <taxon>Ranatrinae</taxon>
        <taxon>Ranatra</taxon>
    </lineage>
</organism>
<evidence type="ECO:0000313" key="2">
    <source>
        <dbReference type="Proteomes" id="UP001558652"/>
    </source>
</evidence>
<sequence length="249" mass="26708">MSSANVAMLVDVWVGMSAVYTSTYYLILQSYLTNRYSVVCHGEKLSGYIQIKASVPQGSVLGPLLYLVYTADIPTQTSTSMATFADDICCNTEVWEDVFGIEKRARLRVVCAGDDAVEEATAWGGDSAAPQGMLAVVDITILTPVDQSVKVNIVVLTPTKKSVKVHLMTHGSKVLCCTNSSARSGLSSASHELVQLSAGGRAHPRLALPPIFPFSVLFCRSANFRRGERPDERAAGLLQESGSKLTSSV</sequence>
<comment type="caution">
    <text evidence="1">The sequence shown here is derived from an EMBL/GenBank/DDBJ whole genome shotgun (WGS) entry which is preliminary data.</text>
</comment>
<keyword evidence="2" id="KW-1185">Reference proteome</keyword>
<dbReference type="EMBL" id="JBFDAA010000021">
    <property type="protein sequence ID" value="KAL1114758.1"/>
    <property type="molecule type" value="Genomic_DNA"/>
</dbReference>
<accession>A0ABD0XU62</accession>
<proteinExistence type="predicted"/>
<protein>
    <recommendedName>
        <fullName evidence="3">Reverse transcriptase domain-containing protein</fullName>
    </recommendedName>
</protein>
<name>A0ABD0XU62_9HEMI</name>